<evidence type="ECO:0000256" key="4">
    <source>
        <dbReference type="ARBA" id="ARBA00022679"/>
    </source>
</evidence>
<keyword evidence="6" id="KW-0479">Metal-binding</keyword>
<comment type="subcellular location">
    <subcellularLocation>
        <location evidence="2">Endoplasmic reticulum membrane</location>
        <topology evidence="2">Single-pass type II membrane protein</topology>
    </subcellularLocation>
    <subcellularLocation>
        <location evidence="1">Golgi apparatus membrane</location>
        <topology evidence="1">Single-pass type II membrane protein</topology>
    </subcellularLocation>
</comment>
<evidence type="ECO:0000256" key="8">
    <source>
        <dbReference type="ARBA" id="ARBA00022968"/>
    </source>
</evidence>
<dbReference type="Proteomes" id="UP001629249">
    <property type="component" value="Unassembled WGS sequence"/>
</dbReference>
<evidence type="ECO:0000256" key="13">
    <source>
        <dbReference type="ARBA" id="ARBA00023180"/>
    </source>
</evidence>
<keyword evidence="4" id="KW-0808">Transferase</keyword>
<protein>
    <recommendedName>
        <fullName evidence="14">Peptide O-xylosyltransferase</fullName>
    </recommendedName>
</protein>
<evidence type="ECO:0000256" key="12">
    <source>
        <dbReference type="ARBA" id="ARBA00023157"/>
    </source>
</evidence>
<comment type="caution">
    <text evidence="15">The sequence shown here is derived from an EMBL/GenBank/DDBJ whole genome shotgun (WGS) entry which is preliminary data.</text>
</comment>
<dbReference type="RefSeq" id="WP_408333995.1">
    <property type="nucleotide sequence ID" value="NZ_JAQQFH010000041.1"/>
</dbReference>
<evidence type="ECO:0000256" key="2">
    <source>
        <dbReference type="ARBA" id="ARBA00004648"/>
    </source>
</evidence>
<evidence type="ECO:0000256" key="5">
    <source>
        <dbReference type="ARBA" id="ARBA00022692"/>
    </source>
</evidence>
<keyword evidence="7" id="KW-0256">Endoplasmic reticulum</keyword>
<dbReference type="PANTHER" id="PTHR46025">
    <property type="entry name" value="XYLOSYLTRANSFERASE OXT"/>
    <property type="match status" value="1"/>
</dbReference>
<evidence type="ECO:0000256" key="14">
    <source>
        <dbReference type="ARBA" id="ARBA00042865"/>
    </source>
</evidence>
<keyword evidence="16" id="KW-1185">Reference proteome</keyword>
<dbReference type="InterPro" id="IPR003406">
    <property type="entry name" value="Glyco_trans_14"/>
</dbReference>
<name>A0ABW8ZMZ9_9BURK</name>
<dbReference type="PANTHER" id="PTHR46025:SF3">
    <property type="entry name" value="XYLOSYLTRANSFERASE OXT"/>
    <property type="match status" value="1"/>
</dbReference>
<proteinExistence type="predicted"/>
<evidence type="ECO:0000256" key="11">
    <source>
        <dbReference type="ARBA" id="ARBA00023136"/>
    </source>
</evidence>
<keyword evidence="8" id="KW-0735">Signal-anchor</keyword>
<keyword evidence="10" id="KW-0333">Golgi apparatus</keyword>
<evidence type="ECO:0000256" key="9">
    <source>
        <dbReference type="ARBA" id="ARBA00022989"/>
    </source>
</evidence>
<evidence type="ECO:0000256" key="7">
    <source>
        <dbReference type="ARBA" id="ARBA00022824"/>
    </source>
</evidence>
<reference evidence="15 16" key="1">
    <citation type="journal article" date="2024" name="Chem. Sci.">
        <title>Discovery of megapolipeptins by genome mining of a Burkholderiales bacteria collection.</title>
        <authorList>
            <person name="Paulo B.S."/>
            <person name="Recchia M.J.J."/>
            <person name="Lee S."/>
            <person name="Fergusson C.H."/>
            <person name="Romanowski S.B."/>
            <person name="Hernandez A."/>
            <person name="Krull N."/>
            <person name="Liu D.Y."/>
            <person name="Cavanagh H."/>
            <person name="Bos A."/>
            <person name="Gray C.A."/>
            <person name="Murphy B.T."/>
            <person name="Linington R.G."/>
            <person name="Eustaquio A.S."/>
        </authorList>
    </citation>
    <scope>NUCLEOTIDE SEQUENCE [LARGE SCALE GENOMIC DNA]</scope>
    <source>
        <strain evidence="15 16">RL16-012-BIC-B</strain>
    </source>
</reference>
<evidence type="ECO:0000256" key="1">
    <source>
        <dbReference type="ARBA" id="ARBA00004323"/>
    </source>
</evidence>
<keyword evidence="3" id="KW-0328">Glycosyltransferase</keyword>
<organism evidence="15 16">
    <name type="scientific">Paraburkholderia agricolaris</name>
    <dbReference type="NCBI Taxonomy" id="2152888"/>
    <lineage>
        <taxon>Bacteria</taxon>
        <taxon>Pseudomonadati</taxon>
        <taxon>Pseudomonadota</taxon>
        <taxon>Betaproteobacteria</taxon>
        <taxon>Burkholderiales</taxon>
        <taxon>Burkholderiaceae</taxon>
        <taxon>Paraburkholderia</taxon>
    </lineage>
</organism>
<keyword evidence="11" id="KW-0472">Membrane</keyword>
<dbReference type="EMBL" id="JAQQFN010000011">
    <property type="protein sequence ID" value="MFL9884617.1"/>
    <property type="molecule type" value="Genomic_DNA"/>
</dbReference>
<accession>A0ABW8ZMZ9</accession>
<gene>
    <name evidence="15" type="ORF">PQR66_16360</name>
</gene>
<dbReference type="InterPro" id="IPR043538">
    <property type="entry name" value="XYLT"/>
</dbReference>
<evidence type="ECO:0000313" key="16">
    <source>
        <dbReference type="Proteomes" id="UP001629249"/>
    </source>
</evidence>
<keyword evidence="13" id="KW-0325">Glycoprotein</keyword>
<evidence type="ECO:0000313" key="15">
    <source>
        <dbReference type="EMBL" id="MFL9884617.1"/>
    </source>
</evidence>
<evidence type="ECO:0000256" key="3">
    <source>
        <dbReference type="ARBA" id="ARBA00022676"/>
    </source>
</evidence>
<evidence type="ECO:0000256" key="10">
    <source>
        <dbReference type="ARBA" id="ARBA00023034"/>
    </source>
</evidence>
<keyword evidence="12" id="KW-1015">Disulfide bond</keyword>
<dbReference type="Pfam" id="PF02485">
    <property type="entry name" value="Branch"/>
    <property type="match status" value="1"/>
</dbReference>
<sequence>MRIAYLLLAHDNPAHLVRLVNRLRSDGNYFFVHVDKKADFRNFFDVLGSTVKFCSTRHDCAWGDISLVDATLTLLYAALEEDVEFDYFVLLSGSCYPIQPREYIENFFYLNCEKEFIEAFPLPNVEFGKPISRVSRFWFKKNRPFLYFKWRLQEIFHLLPIFRDYERGLLGARPMAGSQWWALSKNAVKYVLEFLRANPKFYEFCMYVDCPDELVFQTILWNSPFMPNMSHSLTYTHWLKGKGGPEILDAMHLAALGSPIVLDSMRNNCPGEKREVLFARKFSASNESLLDEVDRLVERKREVMHQA</sequence>
<keyword evidence="9" id="KW-1133">Transmembrane helix</keyword>
<keyword evidence="5" id="KW-0812">Transmembrane</keyword>
<evidence type="ECO:0000256" key="6">
    <source>
        <dbReference type="ARBA" id="ARBA00022723"/>
    </source>
</evidence>